<dbReference type="Proteomes" id="UP000182258">
    <property type="component" value="Unassembled WGS sequence"/>
</dbReference>
<protein>
    <submittedName>
        <fullName evidence="1">Uncharacterized protein</fullName>
    </submittedName>
</protein>
<organism evidence="1 2">
    <name type="scientific">Devosia psychrophila</name>
    <dbReference type="NCBI Taxonomy" id="728005"/>
    <lineage>
        <taxon>Bacteria</taxon>
        <taxon>Pseudomonadati</taxon>
        <taxon>Pseudomonadota</taxon>
        <taxon>Alphaproteobacteria</taxon>
        <taxon>Hyphomicrobiales</taxon>
        <taxon>Devosiaceae</taxon>
        <taxon>Devosia</taxon>
    </lineage>
</organism>
<evidence type="ECO:0000313" key="2">
    <source>
        <dbReference type="Proteomes" id="UP000182258"/>
    </source>
</evidence>
<dbReference type="EMBL" id="FOMB01000072">
    <property type="protein sequence ID" value="SFD46940.1"/>
    <property type="molecule type" value="Genomic_DNA"/>
</dbReference>
<proteinExistence type="predicted"/>
<name>A0A1I1SV81_9HYPH</name>
<dbReference type="STRING" id="728005.SAMN04488059_1721"/>
<sequence length="41" mass="4380">MDAVGTFLFEASILKDGNGSAVTAKPDFTSYYSNAYLDTTP</sequence>
<accession>A0A1I1SV81</accession>
<gene>
    <name evidence="1" type="ORF">SAMN04488059_1721</name>
</gene>
<reference evidence="1 2" key="1">
    <citation type="submission" date="2016-10" db="EMBL/GenBank/DDBJ databases">
        <authorList>
            <person name="de Groot N.N."/>
        </authorList>
    </citation>
    <scope>NUCLEOTIDE SEQUENCE [LARGE SCALE GENOMIC DNA]</scope>
    <source>
        <strain evidence="1 2">CGMCC 1.10210</strain>
    </source>
</reference>
<evidence type="ECO:0000313" key="1">
    <source>
        <dbReference type="EMBL" id="SFD46940.1"/>
    </source>
</evidence>
<dbReference type="AlphaFoldDB" id="A0A1I1SV81"/>
<dbReference type="RefSeq" id="WP_280140273.1">
    <property type="nucleotide sequence ID" value="NZ_FOMB01000072.1"/>
</dbReference>